<organismHost>
    <name type="scientific">Escherichia coli</name>
    <dbReference type="NCBI Taxonomy" id="562"/>
</organismHost>
<dbReference type="KEGG" id="vg:80512488"/>
<dbReference type="InterPro" id="IPR027417">
    <property type="entry name" value="P-loop_NTPase"/>
</dbReference>
<evidence type="ECO:0000313" key="19">
    <source>
        <dbReference type="Proteomes" id="UP000006916"/>
    </source>
</evidence>
<evidence type="ECO:0000313" key="15">
    <source>
        <dbReference type="Proteomes" id="UP000000266"/>
    </source>
</evidence>
<dbReference type="RefSeq" id="YP_010775892.1">
    <property type="nucleotide sequence ID" value="NC_075031.1"/>
</dbReference>
<dbReference type="GeneID" id="80512478"/>
<dbReference type="EMBL" id="JF719732">
    <property type="protein sequence ID" value="AEQ25518.1"/>
    <property type="molecule type" value="Genomic_DNA"/>
</dbReference>
<evidence type="ECO:0000313" key="20">
    <source>
        <dbReference type="Proteomes" id="UP000006917"/>
    </source>
</evidence>
<dbReference type="EMBL" id="GQ153918">
    <property type="protein sequence ID" value="ACY07154.1"/>
    <property type="molecule type" value="Genomic_DNA"/>
</dbReference>
<dbReference type="Proteomes" id="UP000006915">
    <property type="component" value="Segment"/>
</dbReference>
<dbReference type="EMBL" id="GQ153916">
    <property type="protein sequence ID" value="ACY07134.1"/>
    <property type="molecule type" value="Genomic_DNA"/>
</dbReference>
<dbReference type="InterPro" id="IPR008900">
    <property type="entry name" value="Zot_N"/>
</dbReference>
<keyword evidence="3" id="KW-1043">Host membrane</keyword>
<evidence type="ECO:0000256" key="1">
    <source>
        <dbReference type="ARBA" id="ARBA00004379"/>
    </source>
</evidence>
<accession>A7BJX0</accession>
<dbReference type="Pfam" id="PF05707">
    <property type="entry name" value="Zot"/>
    <property type="match status" value="1"/>
</dbReference>
<reference evidence="19 20" key="4">
    <citation type="journal article" date="2011" name="Evolution">
        <title>Experimental evolution of RNA versus DNA viruses.</title>
        <authorList>
            <person name="Domingo-Calap P."/>
            <person name="Sanjuan R."/>
        </authorList>
    </citation>
    <scope>NUCLEOTIDE SEQUENCE [LARGE SCALE GENOMIC DNA]</scope>
    <source>
        <strain evidence="11">F1_1_FR</strain>
        <strain evidence="12">F1_2_FR</strain>
        <strain evidence="13">F1_3_FR</strain>
        <strain evidence="21">Isolate f1_1_FR</strain>
        <strain evidence="19">Isolate f1_2_FR</strain>
        <strain evidence="20">Isolate f1_3_FR</strain>
    </source>
</reference>
<reference evidence="16 17" key="2">
    <citation type="journal article" date="2009" name="PLoS Genet.">
        <title>The fitness effects of random mutations in single-stranded DNA and RNA bacteriophages.</title>
        <authorList>
            <person name="Domingo-Calap P."/>
            <person name="Cuevas J.M."/>
            <person name="Sanjuan R."/>
        </authorList>
    </citation>
    <scope>NUCLEOTIDE SEQUENCE</scope>
    <source>
        <strain evidence="7">F1_1</strain>
        <strain evidence="8">F1_2</strain>
        <strain evidence="9">F1_3</strain>
        <strain evidence="10">F1_ancestral</strain>
        <strain evidence="16">Isolate F1_1</strain>
        <strain evidence="17">Isolate F1_2</strain>
        <strain evidence="18">Isolate F1_3</strain>
        <strain evidence="22">Isolate F1_ancestral</strain>
    </source>
</reference>
<dbReference type="GO" id="GO:0033644">
    <property type="term" value="C:host cell membrane"/>
    <property type="evidence" value="ECO:0007669"/>
    <property type="project" value="UniProtKB-SubCell"/>
</dbReference>
<dbReference type="EMBL" id="JF719733">
    <property type="protein sequence ID" value="AEQ25528.1"/>
    <property type="molecule type" value="Genomic_DNA"/>
</dbReference>
<evidence type="ECO:0000313" key="16">
    <source>
        <dbReference type="Proteomes" id="UP000006913"/>
    </source>
</evidence>
<dbReference type="GeneID" id="80512456"/>
<dbReference type="RefSeq" id="YP_010775852.1">
    <property type="nucleotide sequence ID" value="NC_075027.1"/>
</dbReference>
<dbReference type="Proteomes" id="UP000008358">
    <property type="component" value="Segment"/>
</dbReference>
<dbReference type="EMBL" id="GQ153919">
    <property type="protein sequence ID" value="ACY07164.1"/>
    <property type="molecule type" value="Genomic_DNA"/>
</dbReference>
<dbReference type="GeneID" id="80512488"/>
<evidence type="ECO:0000313" key="13">
    <source>
        <dbReference type="EMBL" id="AEQ25538.1"/>
    </source>
</evidence>
<reference evidence="7" key="3">
    <citation type="submission" date="2009-05" db="EMBL/GenBank/DDBJ databases">
        <authorList>
            <person name="Chang R.-l."/>
            <person name="Wang M.-Y."/>
            <person name="Lai S.-Y."/>
        </authorList>
    </citation>
    <scope>NUCLEOTIDE SEQUENCE</scope>
    <source>
        <strain evidence="7">F1_1</strain>
        <strain evidence="8">F1_2</strain>
        <strain evidence="9">F1_3</strain>
        <strain evidence="10">F1_ancestral</strain>
    </source>
</reference>
<evidence type="ECO:0000313" key="22">
    <source>
        <dbReference type="Proteomes" id="UP000008358"/>
    </source>
</evidence>
<dbReference type="Gene3D" id="3.40.50.300">
    <property type="entry name" value="P-loop containing nucleotide triphosphate hydrolases"/>
    <property type="match status" value="1"/>
</dbReference>
<dbReference type="Proteomes" id="UP000000266">
    <property type="component" value="Segment"/>
</dbReference>
<comment type="subcellular location">
    <subcellularLocation>
        <location evidence="1">Host membrane</location>
        <topology evidence="1">Single-pass membrane protein</topology>
    </subcellularLocation>
</comment>
<evidence type="ECO:0000313" key="18">
    <source>
        <dbReference type="Proteomes" id="UP000006915"/>
    </source>
</evidence>
<protein>
    <submittedName>
        <fullName evidence="7 11">I</fullName>
    </submittedName>
    <submittedName>
        <fullName evidence="14">Protein I</fullName>
    </submittedName>
</protein>
<dbReference type="EMBL" id="GQ153917">
    <property type="protein sequence ID" value="ACY07144.1"/>
    <property type="molecule type" value="Genomic_DNA"/>
</dbReference>
<evidence type="ECO:0000259" key="6">
    <source>
        <dbReference type="Pfam" id="PF05707"/>
    </source>
</evidence>
<proteinExistence type="predicted"/>
<dbReference type="Proteomes" id="UP000006916">
    <property type="component" value="Segment"/>
</dbReference>
<feature type="domain" description="Zona occludens toxin N-terminal" evidence="6">
    <location>
        <begin position="2"/>
        <end position="185"/>
    </location>
</feature>
<dbReference type="KEGG" id="vg:80512500"/>
<evidence type="ECO:0000313" key="9">
    <source>
        <dbReference type="EMBL" id="ACY07154.1"/>
    </source>
</evidence>
<evidence type="ECO:0000313" key="17">
    <source>
        <dbReference type="Proteomes" id="UP000006914"/>
    </source>
</evidence>
<dbReference type="Proteomes" id="UP000006913">
    <property type="component" value="Segment"/>
</dbReference>
<evidence type="ECO:0000256" key="5">
    <source>
        <dbReference type="ARBA" id="ARBA00023136"/>
    </source>
</evidence>
<evidence type="ECO:0000256" key="4">
    <source>
        <dbReference type="ARBA" id="ARBA00022989"/>
    </source>
</evidence>
<dbReference type="EMBL" id="AB334720">
    <property type="protein sequence ID" value="BAF74210.1"/>
    <property type="molecule type" value="Genomic_DNA"/>
</dbReference>
<dbReference type="RefSeq" id="YP_010775912.1">
    <property type="nucleotide sequence ID" value="NC_075033.1"/>
</dbReference>
<evidence type="ECO:0000256" key="3">
    <source>
        <dbReference type="ARBA" id="ARBA00022870"/>
    </source>
</evidence>
<name>A7BJX0_BPF1</name>
<dbReference type="Proteomes" id="UP000006917">
    <property type="component" value="Segment"/>
</dbReference>
<dbReference type="GeneID" id="80512467"/>
<dbReference type="RefSeq" id="YP_010775872.1">
    <property type="nucleotide sequence ID" value="NC_075029.1"/>
</dbReference>
<evidence type="ECO:0000313" key="14">
    <source>
        <dbReference type="EMBL" id="BAF74210.1"/>
    </source>
</evidence>
<gene>
    <name evidence="14" type="primary">I</name>
</gene>
<evidence type="ECO:0000313" key="21">
    <source>
        <dbReference type="Proteomes" id="UP000006918"/>
    </source>
</evidence>
<evidence type="ECO:0000313" key="7">
    <source>
        <dbReference type="EMBL" id="ACY07134.1"/>
    </source>
</evidence>
<keyword evidence="2" id="KW-0812">Transmembrane</keyword>
<dbReference type="KEGG" id="vg:80512511"/>
<evidence type="ECO:0000313" key="12">
    <source>
        <dbReference type="EMBL" id="AEQ25528.1"/>
    </source>
</evidence>
<dbReference type="Proteomes" id="UP000006914">
    <property type="component" value="Segment"/>
</dbReference>
<dbReference type="RefSeq" id="YP_010775882.1">
    <property type="nucleotide sequence ID" value="NC_075030.1"/>
</dbReference>
<reference evidence="14 15" key="1">
    <citation type="submission" date="2007-07" db="EMBL/GenBank/DDBJ databases">
        <title>Nucleotide sequence of the filamentous bacteriophage f1 DNA genome.</title>
        <authorList>
            <person name="Fujita K."/>
            <person name="Ishibashi T."/>
            <person name="Suzuki K."/>
        </authorList>
    </citation>
    <scope>NUCLEOTIDE SEQUENCE [LARGE SCALE GENOMIC DNA]</scope>
    <source>
        <strain evidence="15">Isolate NBRC 20010</strain>
        <strain evidence="14">NBRC 20010</strain>
    </source>
</reference>
<dbReference type="GeneID" id="80512500"/>
<dbReference type="GeneID" id="80512522"/>
<organism evidence="15">
    <name type="scientific">Enterobacteria phage f1</name>
    <name type="common">Bacteriophage f1</name>
    <dbReference type="NCBI Taxonomy" id="10863"/>
    <lineage>
        <taxon>Viruses</taxon>
        <taxon>Monodnaviria</taxon>
        <taxon>Loebvirae</taxon>
        <taxon>Hofneiviricota</taxon>
        <taxon>Faserviricetes</taxon>
        <taxon>Tubulavirales</taxon>
        <taxon>Inoviridae</taxon>
        <taxon>Inovirus</taxon>
        <taxon>Enterobacteria phage M13</taxon>
    </lineage>
</organism>
<evidence type="ECO:0000256" key="2">
    <source>
        <dbReference type="ARBA" id="ARBA00022692"/>
    </source>
</evidence>
<dbReference type="KEGG" id="vg:80512522"/>
<evidence type="ECO:0000313" key="11">
    <source>
        <dbReference type="EMBL" id="AEQ25518.1"/>
    </source>
</evidence>
<keyword evidence="5" id="KW-0472">Membrane</keyword>
<dbReference type="RefSeq" id="YP_010775832.1">
    <property type="nucleotide sequence ID" value="NC_075025.1"/>
</dbReference>
<evidence type="ECO:0000313" key="8">
    <source>
        <dbReference type="EMBL" id="ACY07144.1"/>
    </source>
</evidence>
<dbReference type="GeneID" id="80512432"/>
<keyword evidence="4" id="KW-1133">Transmembrane helix</keyword>
<sequence length="348" mass="39528">MAVYFVTGKLGSGKTLVSVGKIQDKIVAGCKIATNLDLRLQNLPQVGRFAKTPRVLRIPDKPSISDLLAIGRGNDSYDENKNGLLVLDECGTWFNTRSWNDKERQPIIDWFLHARKLGWDIIFLVQDLSIVDKQARSALAENVVYCRRLDRITLPFVGTLYSLITGSKMPLPKLHVGVVKYGDSQLSPTVERWLYTGKNLYNAYDTKQAFSSNYDSGVYSYLTPYLSHGRYFKPLNLGQKMKLTKIYLKKFSRVLCLAIGFASAFTYSYITQPKPEVKKVVSQTYDFDKFTIDSSQRLNLSYRYVFKDSKGKLINSDDLQKQGYSLTYIDLCTVSIKKGNSNEIVKCN</sequence>
<dbReference type="RefSeq" id="YP_010775862.1">
    <property type="nucleotide sequence ID" value="NC_075028.1"/>
</dbReference>
<dbReference type="KEGG" id="vg:80512432"/>
<dbReference type="Proteomes" id="UP000006918">
    <property type="component" value="Segment"/>
</dbReference>
<dbReference type="EMBL" id="JF719734">
    <property type="protein sequence ID" value="AEQ25538.1"/>
    <property type="molecule type" value="Genomic_DNA"/>
</dbReference>
<evidence type="ECO:0000313" key="10">
    <source>
        <dbReference type="EMBL" id="ACY07164.1"/>
    </source>
</evidence>
<dbReference type="GeneID" id="80512511"/>
<dbReference type="RefSeq" id="YP_010775902.1">
    <property type="nucleotide sequence ID" value="NC_075032.1"/>
</dbReference>